<dbReference type="InterPro" id="IPR050297">
    <property type="entry name" value="LipidA_mod_glycosyltrf_83"/>
</dbReference>
<comment type="subcellular location">
    <subcellularLocation>
        <location evidence="1">Cell membrane</location>
        <topology evidence="1">Multi-pass membrane protein</topology>
    </subcellularLocation>
</comment>
<keyword evidence="3 11" id="KW-0328">Glycosyltransferase</keyword>
<keyword evidence="5 9" id="KW-0812">Transmembrane</keyword>
<reference evidence="11 12" key="1">
    <citation type="submission" date="2016-10" db="EMBL/GenBank/DDBJ databases">
        <authorList>
            <person name="de Groot N.N."/>
        </authorList>
    </citation>
    <scope>NUCLEOTIDE SEQUENCE [LARGE SCALE GENOMIC DNA]</scope>
    <source>
        <strain evidence="11 12">DSM 22489</strain>
    </source>
</reference>
<keyword evidence="2" id="KW-1003">Cell membrane</keyword>
<organism evidence="11 12">
    <name type="scientific">Bryocella elongata</name>
    <dbReference type="NCBI Taxonomy" id="863522"/>
    <lineage>
        <taxon>Bacteria</taxon>
        <taxon>Pseudomonadati</taxon>
        <taxon>Acidobacteriota</taxon>
        <taxon>Terriglobia</taxon>
        <taxon>Terriglobales</taxon>
        <taxon>Acidobacteriaceae</taxon>
        <taxon>Bryocella</taxon>
    </lineage>
</organism>
<evidence type="ECO:0000259" key="10">
    <source>
        <dbReference type="Pfam" id="PF02366"/>
    </source>
</evidence>
<feature type="transmembrane region" description="Helical" evidence="9">
    <location>
        <begin position="343"/>
        <end position="366"/>
    </location>
</feature>
<proteinExistence type="predicted"/>
<dbReference type="AlphaFoldDB" id="A0A1H6A7I3"/>
<dbReference type="GO" id="GO:0000030">
    <property type="term" value="F:mannosyltransferase activity"/>
    <property type="evidence" value="ECO:0007669"/>
    <property type="project" value="InterPro"/>
</dbReference>
<name>A0A1H6A7I3_9BACT</name>
<dbReference type="PANTHER" id="PTHR33908">
    <property type="entry name" value="MANNOSYLTRANSFERASE YKCB-RELATED"/>
    <property type="match status" value="1"/>
</dbReference>
<dbReference type="GO" id="GO:0009103">
    <property type="term" value="P:lipopolysaccharide biosynthetic process"/>
    <property type="evidence" value="ECO:0007669"/>
    <property type="project" value="UniProtKB-ARBA"/>
</dbReference>
<evidence type="ECO:0000256" key="9">
    <source>
        <dbReference type="SAM" id="Phobius"/>
    </source>
</evidence>
<keyword evidence="7 9" id="KW-0472">Membrane</keyword>
<feature type="transmembrane region" description="Helical" evidence="9">
    <location>
        <begin position="429"/>
        <end position="447"/>
    </location>
</feature>
<keyword evidence="4 11" id="KW-0808">Transferase</keyword>
<dbReference type="Pfam" id="PF02366">
    <property type="entry name" value="PMT"/>
    <property type="match status" value="1"/>
</dbReference>
<feature type="transmembrane region" description="Helical" evidence="9">
    <location>
        <begin position="378"/>
        <end position="399"/>
    </location>
</feature>
<feature type="region of interest" description="Disordered" evidence="8">
    <location>
        <begin position="657"/>
        <end position="676"/>
    </location>
</feature>
<sequence length="676" mass="74064">MQGWAARNAPFVAALLLFVYIVQVVHAIRGQSLTWDEGDHIFAGYSQWKTHDYGLNPEHPPMVKMVATLPLLSLPLKVPQLQGRDFKLEAYLDGRELLFRNGAASGGHYEARDLTLRVRLFAMVFGLFGALVVFCTAREMFSPLAGLAALAVFVFDPTVLAHSAYVTTDMAASGTMLATVYCFWRWSQRPTLGRLAVTGVAAGFSLAAKHSTVLLVPMLVTLAVVVVIERVQSYPANRMKAAMSESLRVAASLCGVAAVALLVLWAWYGFHYAARPAGLALDPTLADYVKPLAPAEAKGILLLARFHVLPESYLYGLTDVRRMANGMPSYFFGHVYAHGVWQYFPVLITIKMTLAMLVVLALSVFAMARGWLRDRTQLLFLILPMAIYFIVAMTSHLNIGARHVLPVYVFGCVLCGATLVALSEHGRAWRAVAAVLLLFHVGTSIASSPNYMAYANEAWGGPRNTYKYLSDSNTDWAQQLVAVADYTRSHNIHQCWFAYFADPMLLPQDYGVPCKSLNTIDTLWAGTAYVVPPHIDGPVFISAGTLNAFEFGSSALSPYKIFEKTKPTDFIQDGVFVYNGSFDVSLDSAMGHVVAAMSLLAKKNTAAAVAEAQLGAQTAPGEVWPEVTYGDALAAAHRDAEARQAYERALPKIATMDPDAREEWESKVKEKVARLQ</sequence>
<evidence type="ECO:0000256" key="3">
    <source>
        <dbReference type="ARBA" id="ARBA00022676"/>
    </source>
</evidence>
<evidence type="ECO:0000313" key="11">
    <source>
        <dbReference type="EMBL" id="SEG44698.1"/>
    </source>
</evidence>
<dbReference type="RefSeq" id="WP_235011647.1">
    <property type="nucleotide sequence ID" value="NZ_FNVA01000005.1"/>
</dbReference>
<feature type="domain" description="ArnT-like N-terminal" evidence="10">
    <location>
        <begin position="89"/>
        <end position="231"/>
    </location>
</feature>
<dbReference type="GO" id="GO:0005886">
    <property type="term" value="C:plasma membrane"/>
    <property type="evidence" value="ECO:0007669"/>
    <property type="project" value="UniProtKB-SubCell"/>
</dbReference>
<dbReference type="InterPro" id="IPR003342">
    <property type="entry name" value="ArnT-like_N"/>
</dbReference>
<evidence type="ECO:0000256" key="7">
    <source>
        <dbReference type="ARBA" id="ARBA00023136"/>
    </source>
</evidence>
<feature type="transmembrane region" description="Helical" evidence="9">
    <location>
        <begin position="118"/>
        <end position="137"/>
    </location>
</feature>
<feature type="transmembrane region" description="Helical" evidence="9">
    <location>
        <begin position="405"/>
        <end position="422"/>
    </location>
</feature>
<evidence type="ECO:0000256" key="2">
    <source>
        <dbReference type="ARBA" id="ARBA00022475"/>
    </source>
</evidence>
<evidence type="ECO:0000256" key="6">
    <source>
        <dbReference type="ARBA" id="ARBA00022989"/>
    </source>
</evidence>
<evidence type="ECO:0000256" key="4">
    <source>
        <dbReference type="ARBA" id="ARBA00022679"/>
    </source>
</evidence>
<dbReference type="GO" id="GO:0006493">
    <property type="term" value="P:protein O-linked glycosylation"/>
    <property type="evidence" value="ECO:0007669"/>
    <property type="project" value="InterPro"/>
</dbReference>
<keyword evidence="12" id="KW-1185">Reference proteome</keyword>
<feature type="compositionally biased region" description="Basic and acidic residues" evidence="8">
    <location>
        <begin position="658"/>
        <end position="676"/>
    </location>
</feature>
<dbReference type="PANTHER" id="PTHR33908:SF11">
    <property type="entry name" value="MEMBRANE PROTEIN"/>
    <property type="match status" value="1"/>
</dbReference>
<gene>
    <name evidence="11" type="ORF">SAMN05421819_2980</name>
</gene>
<feature type="transmembrane region" description="Helical" evidence="9">
    <location>
        <begin position="249"/>
        <end position="268"/>
    </location>
</feature>
<dbReference type="Proteomes" id="UP000236728">
    <property type="component" value="Unassembled WGS sequence"/>
</dbReference>
<evidence type="ECO:0000256" key="1">
    <source>
        <dbReference type="ARBA" id="ARBA00004651"/>
    </source>
</evidence>
<accession>A0A1H6A7I3</accession>
<feature type="transmembrane region" description="Helical" evidence="9">
    <location>
        <begin position="210"/>
        <end position="228"/>
    </location>
</feature>
<feature type="transmembrane region" description="Helical" evidence="9">
    <location>
        <begin position="144"/>
        <end position="166"/>
    </location>
</feature>
<dbReference type="GO" id="GO:0016763">
    <property type="term" value="F:pentosyltransferase activity"/>
    <property type="evidence" value="ECO:0007669"/>
    <property type="project" value="TreeGrafter"/>
</dbReference>
<evidence type="ECO:0000313" key="12">
    <source>
        <dbReference type="Proteomes" id="UP000236728"/>
    </source>
</evidence>
<evidence type="ECO:0000256" key="8">
    <source>
        <dbReference type="SAM" id="MobiDB-lite"/>
    </source>
</evidence>
<evidence type="ECO:0000256" key="5">
    <source>
        <dbReference type="ARBA" id="ARBA00022692"/>
    </source>
</evidence>
<dbReference type="EMBL" id="FNVA01000005">
    <property type="protein sequence ID" value="SEG44698.1"/>
    <property type="molecule type" value="Genomic_DNA"/>
</dbReference>
<protein>
    <submittedName>
        <fullName evidence="11">Dolichyl-phosphate-mannose-protein mannosyltransferase</fullName>
    </submittedName>
</protein>
<keyword evidence="6 9" id="KW-1133">Transmembrane helix</keyword>